<dbReference type="CDD" id="cd01949">
    <property type="entry name" value="GGDEF"/>
    <property type="match status" value="1"/>
</dbReference>
<proteinExistence type="predicted"/>
<dbReference type="PANTHER" id="PTHR45138">
    <property type="entry name" value="REGULATORY COMPONENTS OF SENSORY TRANSDUCTION SYSTEM"/>
    <property type="match status" value="1"/>
</dbReference>
<reference evidence="3 4" key="1">
    <citation type="journal article" date="2015" name="Genome Announc.">
        <title>Expanding the biotechnology potential of lactobacilli through comparative genomics of 213 strains and associated genera.</title>
        <authorList>
            <person name="Sun Z."/>
            <person name="Harris H.M."/>
            <person name="McCann A."/>
            <person name="Guo C."/>
            <person name="Argimon S."/>
            <person name="Zhang W."/>
            <person name="Yang X."/>
            <person name="Jeffery I.B."/>
            <person name="Cooney J.C."/>
            <person name="Kagawa T.F."/>
            <person name="Liu W."/>
            <person name="Song Y."/>
            <person name="Salvetti E."/>
            <person name="Wrobel A."/>
            <person name="Rasinkangas P."/>
            <person name="Parkhill J."/>
            <person name="Rea M.C."/>
            <person name="O'Sullivan O."/>
            <person name="Ritari J."/>
            <person name="Douillard F.P."/>
            <person name="Paul Ross R."/>
            <person name="Yang R."/>
            <person name="Briner A.E."/>
            <person name="Felis G.E."/>
            <person name="de Vos W.M."/>
            <person name="Barrangou R."/>
            <person name="Klaenhammer T.R."/>
            <person name="Caufield P.W."/>
            <person name="Cui Y."/>
            <person name="Zhang H."/>
            <person name="O'Toole P.W."/>
        </authorList>
    </citation>
    <scope>NUCLEOTIDE SEQUENCE [LARGE SCALE GENOMIC DNA]</scope>
    <source>
        <strain evidence="3 4">DSM 15814</strain>
    </source>
</reference>
<organism evidence="3 4">
    <name type="scientific">Furfurilactobacillus rossiae DSM 15814</name>
    <dbReference type="NCBI Taxonomy" id="1114972"/>
    <lineage>
        <taxon>Bacteria</taxon>
        <taxon>Bacillati</taxon>
        <taxon>Bacillota</taxon>
        <taxon>Bacilli</taxon>
        <taxon>Lactobacillales</taxon>
        <taxon>Lactobacillaceae</taxon>
        <taxon>Furfurilactobacillus</taxon>
    </lineage>
</organism>
<dbReference type="GO" id="GO:0052621">
    <property type="term" value="F:diguanylate cyclase activity"/>
    <property type="evidence" value="ECO:0007669"/>
    <property type="project" value="TreeGrafter"/>
</dbReference>
<feature type="transmembrane region" description="Helical" evidence="1">
    <location>
        <begin position="53"/>
        <end position="71"/>
    </location>
</feature>
<dbReference type="InterPro" id="IPR043128">
    <property type="entry name" value="Rev_trsase/Diguanyl_cyclase"/>
</dbReference>
<dbReference type="OrthoDB" id="9759607at2"/>
<feature type="transmembrane region" description="Helical" evidence="1">
    <location>
        <begin position="122"/>
        <end position="139"/>
    </location>
</feature>
<dbReference type="InterPro" id="IPR050469">
    <property type="entry name" value="Diguanylate_Cyclase"/>
</dbReference>
<feature type="domain" description="GGDEF" evidence="2">
    <location>
        <begin position="247"/>
        <end position="382"/>
    </location>
</feature>
<dbReference type="GO" id="GO:0005886">
    <property type="term" value="C:plasma membrane"/>
    <property type="evidence" value="ECO:0007669"/>
    <property type="project" value="TreeGrafter"/>
</dbReference>
<evidence type="ECO:0000259" key="2">
    <source>
        <dbReference type="PROSITE" id="PS50887"/>
    </source>
</evidence>
<name>A0A0R1RJU3_9LACO</name>
<dbReference type="Gene3D" id="3.30.70.270">
    <property type="match status" value="1"/>
</dbReference>
<dbReference type="RefSeq" id="WP_017262574.1">
    <property type="nucleotide sequence ID" value="NZ_AUAW01000004.1"/>
</dbReference>
<dbReference type="InterPro" id="IPR029787">
    <property type="entry name" value="Nucleotide_cyclase"/>
</dbReference>
<dbReference type="EMBL" id="AZFF01000002">
    <property type="protein sequence ID" value="KRL56983.1"/>
    <property type="molecule type" value="Genomic_DNA"/>
</dbReference>
<evidence type="ECO:0000313" key="3">
    <source>
        <dbReference type="EMBL" id="KRL56983.1"/>
    </source>
</evidence>
<dbReference type="SMART" id="SM00267">
    <property type="entry name" value="GGDEF"/>
    <property type="match status" value="1"/>
</dbReference>
<keyword evidence="1" id="KW-0472">Membrane</keyword>
<gene>
    <name evidence="3" type="ORF">FD35_GL001280</name>
</gene>
<dbReference type="NCBIfam" id="TIGR00254">
    <property type="entry name" value="GGDEF"/>
    <property type="match status" value="1"/>
</dbReference>
<dbReference type="eggNOG" id="COG3706">
    <property type="taxonomic scope" value="Bacteria"/>
</dbReference>
<accession>A0A0R1RJU3</accession>
<keyword evidence="4" id="KW-1185">Reference proteome</keyword>
<feature type="transmembrane region" description="Helical" evidence="1">
    <location>
        <begin position="151"/>
        <end position="170"/>
    </location>
</feature>
<feature type="transmembrane region" description="Helical" evidence="1">
    <location>
        <begin position="12"/>
        <end position="33"/>
    </location>
</feature>
<dbReference type="PROSITE" id="PS50887">
    <property type="entry name" value="GGDEF"/>
    <property type="match status" value="1"/>
</dbReference>
<dbReference type="Pfam" id="PF00990">
    <property type="entry name" value="GGDEF"/>
    <property type="match status" value="1"/>
</dbReference>
<comment type="caution">
    <text evidence="3">The sequence shown here is derived from an EMBL/GenBank/DDBJ whole genome shotgun (WGS) entry which is preliminary data.</text>
</comment>
<dbReference type="Proteomes" id="UP000051999">
    <property type="component" value="Unassembled WGS sequence"/>
</dbReference>
<dbReference type="GO" id="GO:1902201">
    <property type="term" value="P:negative regulation of bacterial-type flagellum-dependent cell motility"/>
    <property type="evidence" value="ECO:0007669"/>
    <property type="project" value="TreeGrafter"/>
</dbReference>
<dbReference type="PATRIC" id="fig|1114972.6.peg.1298"/>
<evidence type="ECO:0000313" key="4">
    <source>
        <dbReference type="Proteomes" id="UP000051999"/>
    </source>
</evidence>
<keyword evidence="1" id="KW-1133">Transmembrane helix</keyword>
<dbReference type="AlphaFoldDB" id="A0A0R1RJU3"/>
<feature type="transmembrane region" description="Helical" evidence="1">
    <location>
        <begin position="182"/>
        <end position="203"/>
    </location>
</feature>
<protein>
    <recommendedName>
        <fullName evidence="2">GGDEF domain-containing protein</fullName>
    </recommendedName>
</protein>
<keyword evidence="1" id="KW-0812">Transmembrane</keyword>
<evidence type="ECO:0000256" key="1">
    <source>
        <dbReference type="SAM" id="Phobius"/>
    </source>
</evidence>
<dbReference type="PANTHER" id="PTHR45138:SF9">
    <property type="entry name" value="DIGUANYLATE CYCLASE DGCM-RELATED"/>
    <property type="match status" value="1"/>
</dbReference>
<sequence length="384" mass="44620">MTLTHWNLNPLLTGLFFELGIIFLFQILVRRIWVHPGHDPKFSLNYQQGRLKVLSVIYFGLLGIYFEYATIHVGPNYAFVNIRMLLLMYVVFFIGQQTAYIVLALQFLTRIVLIGGTQMERSLLFLVFYAVIIWLLGVARHRLWTSRMVTVVVTSIVLVPLFWLLVYVMHFPIQQRITLSDMYTQIAIFWVMDIVLYFAIIFLDRDNRSYVQRVHQATIDELTGLANYAAFATTFNKAYKTSKQDQDSLILIAMDIDRFKRINDTYGHLGGNRVLTTVGNMLHEYVGNDKDISVYRVGGEEFEMVLTGMTMEMAQMLAREIQVNAENKTVIYQRSRIQFTMSFGLAQLRDGDDEADHLYDRADRMLYQSKGRGRNEITTDLQDD</sequence>
<dbReference type="GO" id="GO:0043709">
    <property type="term" value="P:cell adhesion involved in single-species biofilm formation"/>
    <property type="evidence" value="ECO:0007669"/>
    <property type="project" value="TreeGrafter"/>
</dbReference>
<dbReference type="STRING" id="1114972.FD35_GL001280"/>
<dbReference type="SUPFAM" id="SSF55073">
    <property type="entry name" value="Nucleotide cyclase"/>
    <property type="match status" value="1"/>
</dbReference>
<dbReference type="InterPro" id="IPR000160">
    <property type="entry name" value="GGDEF_dom"/>
</dbReference>